<feature type="compositionally biased region" description="Polar residues" evidence="1">
    <location>
        <begin position="342"/>
        <end position="356"/>
    </location>
</feature>
<gene>
    <name evidence="2" type="ORF">QR98_0067770</name>
</gene>
<proteinExistence type="predicted"/>
<protein>
    <submittedName>
        <fullName evidence="2">Uncharacterized protein</fullName>
    </submittedName>
</protein>
<feature type="region of interest" description="Disordered" evidence="1">
    <location>
        <begin position="226"/>
        <end position="248"/>
    </location>
</feature>
<feature type="region of interest" description="Disordered" evidence="1">
    <location>
        <begin position="317"/>
        <end position="365"/>
    </location>
</feature>
<dbReference type="AlphaFoldDB" id="A0A132AB86"/>
<dbReference type="EMBL" id="JXLN01012255">
    <property type="protein sequence ID" value="KPM08261.1"/>
    <property type="molecule type" value="Genomic_DNA"/>
</dbReference>
<comment type="caution">
    <text evidence="2">The sequence shown here is derived from an EMBL/GenBank/DDBJ whole genome shotgun (WGS) entry which is preliminary data.</text>
</comment>
<sequence length="405" mass="44449">MATSGTIPQSLSSFSLTNFFHPPPSQPATPSAHPIVSYNSAPQQSLSVFNGEQMTSSKMLMSAYGSTITAPNNHPIGPANEFSMARERSSAAMNFEPYGLKSQLLSVPAPTSVRPIPLYGSQFHKNSAIPPHAQQSQHSSSSLVNYEAAYNEMTHNTTMGSYNASFLNSSANNGHCAIKSTSQSLPSRHVFPKSSTTNTAATLSLSETLSKPNNYVINTKSVLANSKSTPPVASCSSSPSTSSSAGSSSMFLSLASANETVITHNNEQNSFSDHLKRLQESLQAQKAMDCDEDYYQSKEKTFISPKSAFTLTYPKPIRDHQQDSNRNRHSTESTEMDRSMGLNFTDNVSPKMNVKNQPKKVTKGNGKKIKMTCRLLFEWLWKKFPNNHLPHRLQVNQKENLFGIH</sequence>
<evidence type="ECO:0000313" key="2">
    <source>
        <dbReference type="EMBL" id="KPM08261.1"/>
    </source>
</evidence>
<dbReference type="VEuPathDB" id="VectorBase:SSCA005423"/>
<dbReference type="Proteomes" id="UP000616769">
    <property type="component" value="Unassembled WGS sequence"/>
</dbReference>
<reference evidence="2 3" key="1">
    <citation type="journal article" date="2015" name="Parasit. Vectors">
        <title>Draft genome of the scabies mite.</title>
        <authorList>
            <person name="Rider S.D.Jr."/>
            <person name="Morgan M.S."/>
            <person name="Arlian L.G."/>
        </authorList>
    </citation>
    <scope>NUCLEOTIDE SEQUENCE [LARGE SCALE GENOMIC DNA]</scope>
    <source>
        <strain evidence="2">Arlian Lab</strain>
    </source>
</reference>
<name>A0A132AB86_SARSC</name>
<evidence type="ECO:0000313" key="3">
    <source>
        <dbReference type="Proteomes" id="UP000616769"/>
    </source>
</evidence>
<feature type="compositionally biased region" description="Basic and acidic residues" evidence="1">
    <location>
        <begin position="317"/>
        <end position="338"/>
    </location>
</feature>
<evidence type="ECO:0000256" key="1">
    <source>
        <dbReference type="SAM" id="MobiDB-lite"/>
    </source>
</evidence>
<organism evidence="2 3">
    <name type="scientific">Sarcoptes scabiei</name>
    <name type="common">Itch mite</name>
    <name type="synonym">Acarus scabiei</name>
    <dbReference type="NCBI Taxonomy" id="52283"/>
    <lineage>
        <taxon>Eukaryota</taxon>
        <taxon>Metazoa</taxon>
        <taxon>Ecdysozoa</taxon>
        <taxon>Arthropoda</taxon>
        <taxon>Chelicerata</taxon>
        <taxon>Arachnida</taxon>
        <taxon>Acari</taxon>
        <taxon>Acariformes</taxon>
        <taxon>Sarcoptiformes</taxon>
        <taxon>Astigmata</taxon>
        <taxon>Psoroptidia</taxon>
        <taxon>Sarcoptoidea</taxon>
        <taxon>Sarcoptidae</taxon>
        <taxon>Sarcoptinae</taxon>
        <taxon>Sarcoptes</taxon>
    </lineage>
</organism>
<accession>A0A132AB86</accession>